<evidence type="ECO:0000313" key="3">
    <source>
        <dbReference type="Proteomes" id="UP001431784"/>
    </source>
</evidence>
<sequence length="219" mass="23677">MKHIFAHPFLRRSVLVHIALAGGLFLLAACNQSLATFGESQSRALRSEWQATPLQNAWIYAPNAQMLLARRDGRISEQQIALSNQTALPRDNFIYLRMIPGQSPGVMRLRDVLEQSGGLPEPFTEDDLQVMRTTEDAAGALTWAEWSNGAGTTCVLAVRRMTVQTRVLPRNAGALDLLMRNCVRGSAQAALEPASAGHVGQPARGTASRTLAPLAAPAP</sequence>
<evidence type="ECO:0000256" key="1">
    <source>
        <dbReference type="SAM" id="MobiDB-lite"/>
    </source>
</evidence>
<proteinExistence type="predicted"/>
<gene>
    <name evidence="2" type="ORF">PUT78_20025</name>
</gene>
<reference evidence="2" key="1">
    <citation type="submission" date="2023-02" db="EMBL/GenBank/DDBJ databases">
        <title>Description of Roseinatronobacter alkalisoli sp. nov., an alkaliphilic bacerium isolated from soda soil.</title>
        <authorList>
            <person name="Wei W."/>
        </authorList>
    </citation>
    <scope>NUCLEOTIDE SEQUENCE</scope>
    <source>
        <strain evidence="2">HJB301</strain>
    </source>
</reference>
<dbReference type="RefSeq" id="WP_274354035.1">
    <property type="nucleotide sequence ID" value="NZ_JAQZSM010000031.1"/>
</dbReference>
<comment type="caution">
    <text evidence="2">The sequence shown here is derived from an EMBL/GenBank/DDBJ whole genome shotgun (WGS) entry which is preliminary data.</text>
</comment>
<accession>A0ABT5TG66</accession>
<dbReference type="PROSITE" id="PS51257">
    <property type="entry name" value="PROKAR_LIPOPROTEIN"/>
    <property type="match status" value="1"/>
</dbReference>
<name>A0ABT5TG66_9RHOB</name>
<dbReference type="Proteomes" id="UP001431784">
    <property type="component" value="Unassembled WGS sequence"/>
</dbReference>
<organism evidence="2 3">
    <name type="scientific">Roseinatronobacter alkalisoli</name>
    <dbReference type="NCBI Taxonomy" id="3028235"/>
    <lineage>
        <taxon>Bacteria</taxon>
        <taxon>Pseudomonadati</taxon>
        <taxon>Pseudomonadota</taxon>
        <taxon>Alphaproteobacteria</taxon>
        <taxon>Rhodobacterales</taxon>
        <taxon>Paracoccaceae</taxon>
        <taxon>Roseinatronobacter</taxon>
    </lineage>
</organism>
<evidence type="ECO:0000313" key="2">
    <source>
        <dbReference type="EMBL" id="MDD7973366.1"/>
    </source>
</evidence>
<feature type="region of interest" description="Disordered" evidence="1">
    <location>
        <begin position="194"/>
        <end position="219"/>
    </location>
</feature>
<dbReference type="EMBL" id="JAQZSM010000031">
    <property type="protein sequence ID" value="MDD7973366.1"/>
    <property type="molecule type" value="Genomic_DNA"/>
</dbReference>
<keyword evidence="3" id="KW-1185">Reference proteome</keyword>
<protein>
    <submittedName>
        <fullName evidence="2">Uncharacterized protein</fullName>
    </submittedName>
</protein>